<evidence type="ECO:0000313" key="7">
    <source>
        <dbReference type="Proteomes" id="UP001595528"/>
    </source>
</evidence>
<dbReference type="Pfam" id="PF00149">
    <property type="entry name" value="Metallophos"/>
    <property type="match status" value="1"/>
</dbReference>
<protein>
    <submittedName>
        <fullName evidence="6">Phosphodiesterase</fullName>
    </submittedName>
</protein>
<dbReference type="RefSeq" id="WP_379898349.1">
    <property type="nucleotide sequence ID" value="NZ_JBHRTR010000011.1"/>
</dbReference>
<comment type="similarity">
    <text evidence="4">Belongs to the cyclic nucleotide phosphodiesterase class-III family.</text>
</comment>
<name>A0ABV7KVK4_9PROT</name>
<gene>
    <name evidence="6" type="ORF">ACFOGJ_04085</name>
</gene>
<dbReference type="InterPro" id="IPR026575">
    <property type="entry name" value="GpdQ/CpdA-like"/>
</dbReference>
<evidence type="ECO:0000313" key="6">
    <source>
        <dbReference type="EMBL" id="MFC3226393.1"/>
    </source>
</evidence>
<comment type="caution">
    <text evidence="6">The sequence shown here is derived from an EMBL/GenBank/DDBJ whole genome shotgun (WGS) entry which is preliminary data.</text>
</comment>
<evidence type="ECO:0000256" key="4">
    <source>
        <dbReference type="ARBA" id="ARBA00025742"/>
    </source>
</evidence>
<dbReference type="CDD" id="cd07402">
    <property type="entry name" value="MPP_GpdQ"/>
    <property type="match status" value="1"/>
</dbReference>
<organism evidence="6 7">
    <name type="scientific">Marinibaculum pumilum</name>
    <dbReference type="NCBI Taxonomy" id="1766165"/>
    <lineage>
        <taxon>Bacteria</taxon>
        <taxon>Pseudomonadati</taxon>
        <taxon>Pseudomonadota</taxon>
        <taxon>Alphaproteobacteria</taxon>
        <taxon>Rhodospirillales</taxon>
        <taxon>Rhodospirillaceae</taxon>
        <taxon>Marinibaculum</taxon>
    </lineage>
</organism>
<keyword evidence="7" id="KW-1185">Reference proteome</keyword>
<keyword evidence="3" id="KW-0408">Iron</keyword>
<sequence length="281" mass="29789">MITVAQISDTHIRRPGLKAYGRVDTAAHLAAAVSHLNSLRPAPDIVLATGDLVDFGEAAEFAHFQRIVAPLAAPLWPIPGNHDGPAFWQAFPDAAARRRAEGEGYLVETGPLRVVLFDSTVPGAPFGDALDPDGGSRRLDWLDTVLAAAPERPVLLALHHPPFATGIAHMDRQNLRQPERLAAVLEHHPQVLAVTCGHVHRSVATQFAGRPALICPSPAHAVALDLDPDGAPGFAMEPPGLLMHAWRDTGGRFGSLVSHVVPVGSFPGPFPFYAADGSLLG</sequence>
<evidence type="ECO:0000256" key="3">
    <source>
        <dbReference type="ARBA" id="ARBA00023004"/>
    </source>
</evidence>
<evidence type="ECO:0000259" key="5">
    <source>
        <dbReference type="Pfam" id="PF00149"/>
    </source>
</evidence>
<dbReference type="EMBL" id="JBHRTR010000011">
    <property type="protein sequence ID" value="MFC3226393.1"/>
    <property type="molecule type" value="Genomic_DNA"/>
</dbReference>
<dbReference type="InterPro" id="IPR050884">
    <property type="entry name" value="CNP_phosphodiesterase-III"/>
</dbReference>
<dbReference type="InterPro" id="IPR042283">
    <property type="entry name" value="GpdQ_catalytic"/>
</dbReference>
<proteinExistence type="inferred from homology"/>
<keyword evidence="2" id="KW-0378">Hydrolase</keyword>
<dbReference type="InterPro" id="IPR029052">
    <property type="entry name" value="Metallo-depent_PP-like"/>
</dbReference>
<reference evidence="7" key="1">
    <citation type="journal article" date="2019" name="Int. J. Syst. Evol. Microbiol.">
        <title>The Global Catalogue of Microorganisms (GCM) 10K type strain sequencing project: providing services to taxonomists for standard genome sequencing and annotation.</title>
        <authorList>
            <consortium name="The Broad Institute Genomics Platform"/>
            <consortium name="The Broad Institute Genome Sequencing Center for Infectious Disease"/>
            <person name="Wu L."/>
            <person name="Ma J."/>
        </authorList>
    </citation>
    <scope>NUCLEOTIDE SEQUENCE [LARGE SCALE GENOMIC DNA]</scope>
    <source>
        <strain evidence="7">KCTC 42964</strain>
    </source>
</reference>
<dbReference type="PANTHER" id="PTHR42988:SF2">
    <property type="entry name" value="CYCLIC NUCLEOTIDE PHOSPHODIESTERASE CBUA0032-RELATED"/>
    <property type="match status" value="1"/>
</dbReference>
<dbReference type="PANTHER" id="PTHR42988">
    <property type="entry name" value="PHOSPHOHYDROLASE"/>
    <property type="match status" value="1"/>
</dbReference>
<feature type="domain" description="Calcineurin-like phosphoesterase" evidence="5">
    <location>
        <begin position="3"/>
        <end position="201"/>
    </location>
</feature>
<dbReference type="InterPro" id="IPR004843">
    <property type="entry name" value="Calcineurin-like_PHP"/>
</dbReference>
<dbReference type="Gene3D" id="3.60.21.40">
    <property type="entry name" value="GpdQ, catalytic alpha/beta sandwich domain"/>
    <property type="match status" value="1"/>
</dbReference>
<evidence type="ECO:0000256" key="2">
    <source>
        <dbReference type="ARBA" id="ARBA00022801"/>
    </source>
</evidence>
<dbReference type="Gene3D" id="3.30.750.180">
    <property type="entry name" value="GpdQ, beta-strand dimerisation domain"/>
    <property type="match status" value="1"/>
</dbReference>
<evidence type="ECO:0000256" key="1">
    <source>
        <dbReference type="ARBA" id="ARBA00022723"/>
    </source>
</evidence>
<dbReference type="SUPFAM" id="SSF56300">
    <property type="entry name" value="Metallo-dependent phosphatases"/>
    <property type="match status" value="1"/>
</dbReference>
<dbReference type="InterPro" id="IPR042281">
    <property type="entry name" value="GpdQ_beta-strand"/>
</dbReference>
<accession>A0ABV7KVK4</accession>
<dbReference type="Proteomes" id="UP001595528">
    <property type="component" value="Unassembled WGS sequence"/>
</dbReference>
<keyword evidence="1" id="KW-0479">Metal-binding</keyword>